<proteinExistence type="inferred from homology"/>
<comment type="similarity">
    <text evidence="2">Belongs to the FliH family.</text>
</comment>
<evidence type="ECO:0000256" key="3">
    <source>
        <dbReference type="ARBA" id="ARBA00016507"/>
    </source>
</evidence>
<keyword evidence="7" id="KW-1006">Bacterial flagellum protein export</keyword>
<dbReference type="GO" id="GO:0005829">
    <property type="term" value="C:cytosol"/>
    <property type="evidence" value="ECO:0007669"/>
    <property type="project" value="TreeGrafter"/>
</dbReference>
<dbReference type="OrthoDB" id="6020663at2"/>
<dbReference type="Pfam" id="PF02108">
    <property type="entry name" value="FliH"/>
    <property type="match status" value="1"/>
</dbReference>
<evidence type="ECO:0000256" key="8">
    <source>
        <dbReference type="SAM" id="Coils"/>
    </source>
</evidence>
<evidence type="ECO:0000256" key="2">
    <source>
        <dbReference type="ARBA" id="ARBA00006602"/>
    </source>
</evidence>
<reference evidence="10 11" key="1">
    <citation type="submission" date="2019-03" db="EMBL/GenBank/DDBJ databases">
        <title>Luteimonas zhaokaii sp.nov., isolated from the rectal contents of Plateau pika in Yushu, Qinghai Province, China.</title>
        <authorList>
            <person name="Zhang G."/>
        </authorList>
    </citation>
    <scope>NUCLEOTIDE SEQUENCE [LARGE SCALE GENOMIC DNA]</scope>
    <source>
        <strain evidence="10 11">THG-MD21</strain>
    </source>
</reference>
<keyword evidence="6" id="KW-0653">Protein transport</keyword>
<dbReference type="PANTHER" id="PTHR34982:SF1">
    <property type="entry name" value="FLAGELLAR ASSEMBLY PROTEIN FLIH"/>
    <property type="match status" value="1"/>
</dbReference>
<feature type="coiled-coil region" evidence="8">
    <location>
        <begin position="45"/>
        <end position="106"/>
    </location>
</feature>
<evidence type="ECO:0000256" key="5">
    <source>
        <dbReference type="ARBA" id="ARBA00022795"/>
    </source>
</evidence>
<dbReference type="InterPro" id="IPR051472">
    <property type="entry name" value="T3SS_Stator/FliH"/>
</dbReference>
<evidence type="ECO:0000256" key="7">
    <source>
        <dbReference type="ARBA" id="ARBA00023225"/>
    </source>
</evidence>
<dbReference type="EMBL" id="SMTG01000009">
    <property type="protein sequence ID" value="TDK28949.1"/>
    <property type="molecule type" value="Genomic_DNA"/>
</dbReference>
<evidence type="ECO:0000259" key="9">
    <source>
        <dbReference type="Pfam" id="PF02108"/>
    </source>
</evidence>
<evidence type="ECO:0000313" key="11">
    <source>
        <dbReference type="Proteomes" id="UP000295543"/>
    </source>
</evidence>
<dbReference type="InterPro" id="IPR018035">
    <property type="entry name" value="Flagellar_FliH/T3SS_HrpE"/>
</dbReference>
<keyword evidence="11" id="KW-1185">Reference proteome</keyword>
<dbReference type="GO" id="GO:0044781">
    <property type="term" value="P:bacterial-type flagellum organization"/>
    <property type="evidence" value="ECO:0007669"/>
    <property type="project" value="UniProtKB-KW"/>
</dbReference>
<accession>A0A4R5U534</accession>
<organism evidence="10 11">
    <name type="scientific">Luteimonas terrae</name>
    <dbReference type="NCBI Taxonomy" id="1530191"/>
    <lineage>
        <taxon>Bacteria</taxon>
        <taxon>Pseudomonadati</taxon>
        <taxon>Pseudomonadota</taxon>
        <taxon>Gammaproteobacteria</taxon>
        <taxon>Lysobacterales</taxon>
        <taxon>Lysobacteraceae</taxon>
        <taxon>Luteimonas</taxon>
    </lineage>
</organism>
<feature type="domain" description="Flagellar assembly protein FliH/Type III secretion system HrpE" evidence="9">
    <location>
        <begin position="85"/>
        <end position="210"/>
    </location>
</feature>
<gene>
    <name evidence="10" type="ORF">E2F49_15415</name>
</gene>
<dbReference type="Proteomes" id="UP000295543">
    <property type="component" value="Unassembled WGS sequence"/>
</dbReference>
<evidence type="ECO:0000256" key="6">
    <source>
        <dbReference type="ARBA" id="ARBA00022927"/>
    </source>
</evidence>
<evidence type="ECO:0000256" key="1">
    <source>
        <dbReference type="ARBA" id="ARBA00003041"/>
    </source>
</evidence>
<comment type="function">
    <text evidence="1">Needed for flagellar regrowth and assembly.</text>
</comment>
<keyword evidence="4" id="KW-0813">Transport</keyword>
<keyword evidence="8" id="KW-0175">Coiled coil</keyword>
<evidence type="ECO:0000313" key="10">
    <source>
        <dbReference type="EMBL" id="TDK28949.1"/>
    </source>
</evidence>
<dbReference type="GO" id="GO:0015031">
    <property type="term" value="P:protein transport"/>
    <property type="evidence" value="ECO:0007669"/>
    <property type="project" value="UniProtKB-KW"/>
</dbReference>
<comment type="caution">
    <text evidence="10">The sequence shown here is derived from an EMBL/GenBank/DDBJ whole genome shotgun (WGS) entry which is preliminary data.</text>
</comment>
<dbReference type="PANTHER" id="PTHR34982">
    <property type="entry name" value="YOP PROTEINS TRANSLOCATION PROTEIN L"/>
    <property type="match status" value="1"/>
</dbReference>
<name>A0A4R5U534_9GAMM</name>
<keyword evidence="5" id="KW-1005">Bacterial flagellum biogenesis</keyword>
<dbReference type="RefSeq" id="WP_133394718.1">
    <property type="nucleotide sequence ID" value="NZ_SMTG01000009.1"/>
</dbReference>
<dbReference type="AlphaFoldDB" id="A0A4R5U534"/>
<evidence type="ECO:0000256" key="4">
    <source>
        <dbReference type="ARBA" id="ARBA00022448"/>
    </source>
</evidence>
<protein>
    <recommendedName>
        <fullName evidence="3">Flagellar assembly protein FliH</fullName>
    </recommendedName>
</protein>
<sequence length="224" mass="23938">MPTPDATSAAPNRRVASRAAAVFERRQFQRGVSAPIIRAVEWQSIDELDTLLARVNALYDEAEAEIRKAREQGYADGFAEGLERVKQQMTEQLASLNERRARVLGDAVGRIGDLACAIVARIAPSFDASQVVPALVMRAVESAQAEQFLMIRVHPDAREGVEQGLGAVRQAHPGVGVIELVDDESLDPLSCVVVSEAGEVRAGVSQQIEAIRAALAQASTAASA</sequence>